<dbReference type="EMBL" id="CAJGYO010000008">
    <property type="protein sequence ID" value="CAD6249426.1"/>
    <property type="molecule type" value="Genomic_DNA"/>
</dbReference>
<feature type="compositionally biased region" description="Low complexity" evidence="1">
    <location>
        <begin position="82"/>
        <end position="91"/>
    </location>
</feature>
<name>A0A811PYP5_9POAL</name>
<evidence type="ECO:0000313" key="3">
    <source>
        <dbReference type="Proteomes" id="UP000604825"/>
    </source>
</evidence>
<accession>A0A811PYP5</accession>
<gene>
    <name evidence="2" type="ORF">NCGR_LOCUS33252</name>
</gene>
<evidence type="ECO:0000313" key="2">
    <source>
        <dbReference type="EMBL" id="CAD6249426.1"/>
    </source>
</evidence>
<comment type="caution">
    <text evidence="2">The sequence shown here is derived from an EMBL/GenBank/DDBJ whole genome shotgun (WGS) entry which is preliminary data.</text>
</comment>
<organism evidence="2 3">
    <name type="scientific">Miscanthus lutarioriparius</name>
    <dbReference type="NCBI Taxonomy" id="422564"/>
    <lineage>
        <taxon>Eukaryota</taxon>
        <taxon>Viridiplantae</taxon>
        <taxon>Streptophyta</taxon>
        <taxon>Embryophyta</taxon>
        <taxon>Tracheophyta</taxon>
        <taxon>Spermatophyta</taxon>
        <taxon>Magnoliopsida</taxon>
        <taxon>Liliopsida</taxon>
        <taxon>Poales</taxon>
        <taxon>Poaceae</taxon>
        <taxon>PACMAD clade</taxon>
        <taxon>Panicoideae</taxon>
        <taxon>Andropogonodae</taxon>
        <taxon>Andropogoneae</taxon>
        <taxon>Saccharinae</taxon>
        <taxon>Miscanthus</taxon>
    </lineage>
</organism>
<feature type="region of interest" description="Disordered" evidence="1">
    <location>
        <begin position="1"/>
        <end position="58"/>
    </location>
</feature>
<protein>
    <submittedName>
        <fullName evidence="2">Uncharacterized protein</fullName>
    </submittedName>
</protein>
<proteinExistence type="predicted"/>
<feature type="region of interest" description="Disordered" evidence="1">
    <location>
        <begin position="81"/>
        <end position="105"/>
    </location>
</feature>
<feature type="compositionally biased region" description="Pro residues" evidence="1">
    <location>
        <begin position="1"/>
        <end position="19"/>
    </location>
</feature>
<reference evidence="2" key="1">
    <citation type="submission" date="2020-10" db="EMBL/GenBank/DDBJ databases">
        <authorList>
            <person name="Han B."/>
            <person name="Lu T."/>
            <person name="Zhao Q."/>
            <person name="Huang X."/>
            <person name="Zhao Y."/>
        </authorList>
    </citation>
    <scope>NUCLEOTIDE SEQUENCE</scope>
</reference>
<evidence type="ECO:0000256" key="1">
    <source>
        <dbReference type="SAM" id="MobiDB-lite"/>
    </source>
</evidence>
<dbReference type="Proteomes" id="UP000604825">
    <property type="component" value="Unassembled WGS sequence"/>
</dbReference>
<sequence length="315" mass="34681">MAALPPSPPPGAARQPAPPGLDASRKPYHGRCRSRRPDAHHVRPHAPRPLLRSPHPYPLPSPHRWTRRFLGAALRPLHAAGPPASWRRCPAPSAPPPPRTSVSTPSARPHLLFLTRIIEASPPGTLLPPAESHCFVCPSIRVVPRPIVMPSASSIIKSSIKGHHVGSGSFGSVYDAISDCCNRSSRIIQVKPRKKVKFPICFNLANQEGCKLTDGVLYVGQCPECCRPITSVAKGFNEFMFLLACLRALPYEKRSPHGCTLLQGRCVHRMLDSAAFVGSNVFTPEIMDSYASSFPDVSRRIYPRLPKHEQEFRYS</sequence>
<dbReference type="AlphaFoldDB" id="A0A811PYP5"/>
<keyword evidence="3" id="KW-1185">Reference proteome</keyword>